<protein>
    <recommendedName>
        <fullName evidence="2">BHLH domain-containing protein</fullName>
    </recommendedName>
</protein>
<feature type="compositionally biased region" description="Low complexity" evidence="1">
    <location>
        <begin position="250"/>
        <end position="267"/>
    </location>
</feature>
<feature type="region of interest" description="Disordered" evidence="1">
    <location>
        <begin position="201"/>
        <end position="226"/>
    </location>
</feature>
<accession>A0AAE9D8K5</accession>
<proteinExistence type="predicted"/>
<dbReference type="InterPro" id="IPR036638">
    <property type="entry name" value="HLH_DNA-bd_sf"/>
</dbReference>
<dbReference type="EMBL" id="CP090893">
    <property type="protein sequence ID" value="ULT98590.1"/>
    <property type="molecule type" value="Genomic_DNA"/>
</dbReference>
<evidence type="ECO:0000313" key="4">
    <source>
        <dbReference type="Proteomes" id="UP000827892"/>
    </source>
</evidence>
<organism evidence="3 4">
    <name type="scientific">Caenorhabditis briggsae</name>
    <dbReference type="NCBI Taxonomy" id="6238"/>
    <lineage>
        <taxon>Eukaryota</taxon>
        <taxon>Metazoa</taxon>
        <taxon>Ecdysozoa</taxon>
        <taxon>Nematoda</taxon>
        <taxon>Chromadorea</taxon>
        <taxon>Rhabditida</taxon>
        <taxon>Rhabditina</taxon>
        <taxon>Rhabditomorpha</taxon>
        <taxon>Rhabditoidea</taxon>
        <taxon>Rhabditidae</taxon>
        <taxon>Peloderinae</taxon>
        <taxon>Caenorhabditis</taxon>
    </lineage>
</organism>
<feature type="domain" description="BHLH" evidence="2">
    <location>
        <begin position="23"/>
        <end position="85"/>
    </location>
</feature>
<gene>
    <name evidence="3" type="ORF">L3Y34_000153</name>
</gene>
<feature type="region of interest" description="Disordered" evidence="1">
    <location>
        <begin position="244"/>
        <end position="270"/>
    </location>
</feature>
<dbReference type="Proteomes" id="UP000827892">
    <property type="component" value="Chromosome III"/>
</dbReference>
<dbReference type="PROSITE" id="PS50888">
    <property type="entry name" value="BHLH"/>
    <property type="match status" value="1"/>
</dbReference>
<sequence>METREKRPPKKNNSLRVKKETAVKKETRSRHEKKRREEFNEVLNEMMELLPDDSIAGKVNKTNQKPRQPDKCFIIGNAAAMIKKSDYRPGLLIDPFTRDVFHLANAFMIFMENLVIIEIEGDHRSIFDLEKKKMLGKDIRCFLDFESASKLSFLDPNNLLLAQIQLSSFLAKSMSCKLKNSAENPSESVLVCVPHELNQIEPRPLSEAPPPTTTQMTPPKSPPPSKLEVERPILAALLRKKDPPKVLEASSTSSSTFLSPTSSTTSTVPQTIKTTVCRKIEPKKRKRIRSMNVIVESFPLDVEEKPPKKMRKRKSEPAPIPIAPIPVHTQPVVHPIPIQNYGMSPLDILSPGYRDIWLRLQSERVLLEERISAKKGELTNLMSQSPNFNLLSIPQYFVPPSSNI</sequence>
<evidence type="ECO:0000313" key="3">
    <source>
        <dbReference type="EMBL" id="ULT98590.1"/>
    </source>
</evidence>
<name>A0AAE9D8K5_CAEBR</name>
<evidence type="ECO:0000256" key="1">
    <source>
        <dbReference type="SAM" id="MobiDB-lite"/>
    </source>
</evidence>
<dbReference type="GO" id="GO:0046983">
    <property type="term" value="F:protein dimerization activity"/>
    <property type="evidence" value="ECO:0007669"/>
    <property type="project" value="InterPro"/>
</dbReference>
<reference evidence="3 4" key="1">
    <citation type="submission" date="2022-05" db="EMBL/GenBank/DDBJ databases">
        <title>Chromosome-level reference genomes for two strains of Caenorhabditis briggsae: an improved platform for comparative genomics.</title>
        <authorList>
            <person name="Stevens L."/>
            <person name="Andersen E.C."/>
        </authorList>
    </citation>
    <scope>NUCLEOTIDE SEQUENCE [LARGE SCALE GENOMIC DNA]</scope>
    <source>
        <strain evidence="3">QX1410_ONT</strain>
        <tissue evidence="3">Whole-organism</tissue>
    </source>
</reference>
<feature type="region of interest" description="Disordered" evidence="1">
    <location>
        <begin position="1"/>
        <end position="38"/>
    </location>
</feature>
<dbReference type="AlphaFoldDB" id="A0AAE9D8K5"/>
<dbReference type="Gene3D" id="4.10.280.10">
    <property type="entry name" value="Helix-loop-helix DNA-binding domain"/>
    <property type="match status" value="1"/>
</dbReference>
<feature type="compositionally biased region" description="Basic and acidic residues" evidence="1">
    <location>
        <begin position="17"/>
        <end position="26"/>
    </location>
</feature>
<evidence type="ECO:0000259" key="2">
    <source>
        <dbReference type="PROSITE" id="PS50888"/>
    </source>
</evidence>
<dbReference type="SUPFAM" id="SSF47459">
    <property type="entry name" value="HLH, helix-loop-helix DNA-binding domain"/>
    <property type="match status" value="1"/>
</dbReference>
<dbReference type="InterPro" id="IPR011598">
    <property type="entry name" value="bHLH_dom"/>
</dbReference>